<gene>
    <name evidence="4" type="ORF">SPPYR_2766</name>
</gene>
<evidence type="ECO:0008006" key="5">
    <source>
        <dbReference type="Google" id="ProtNLM"/>
    </source>
</evidence>
<proteinExistence type="inferred from homology"/>
<evidence type="ECO:0000256" key="1">
    <source>
        <dbReference type="ARBA" id="ARBA00022679"/>
    </source>
</evidence>
<dbReference type="AlphaFoldDB" id="A0A1Y5PYX2"/>
<feature type="transmembrane region" description="Helical" evidence="3">
    <location>
        <begin position="263"/>
        <end position="280"/>
    </location>
</feature>
<dbReference type="InterPro" id="IPR048254">
    <property type="entry name" value="CDP_ALCOHOL_P_TRANSF_CS"/>
</dbReference>
<dbReference type="GO" id="GO:0008654">
    <property type="term" value="P:phospholipid biosynthetic process"/>
    <property type="evidence" value="ECO:0007669"/>
    <property type="project" value="InterPro"/>
</dbReference>
<keyword evidence="3" id="KW-0812">Transmembrane</keyword>
<accession>A0A1Y5PYX2</accession>
<name>A0A1Y5PYX2_9SPHN</name>
<dbReference type="PROSITE" id="PS00379">
    <property type="entry name" value="CDP_ALCOHOL_P_TRANSF"/>
    <property type="match status" value="1"/>
</dbReference>
<feature type="transmembrane region" description="Helical" evidence="3">
    <location>
        <begin position="242"/>
        <end position="258"/>
    </location>
</feature>
<dbReference type="InterPro" id="IPR000462">
    <property type="entry name" value="CDP-OH_P_trans"/>
</dbReference>
<dbReference type="RefSeq" id="WP_295320248.1">
    <property type="nucleotide sequence ID" value="NZ_LT598653.1"/>
</dbReference>
<keyword evidence="1 2" id="KW-0808">Transferase</keyword>
<protein>
    <recommendedName>
        <fullName evidence="5">Phosphatidylglycerophosphate synthase</fullName>
    </recommendedName>
</protein>
<organism evidence="4">
    <name type="scientific">uncultured Sphingopyxis sp</name>
    <dbReference type="NCBI Taxonomy" id="310581"/>
    <lineage>
        <taxon>Bacteria</taxon>
        <taxon>Pseudomonadati</taxon>
        <taxon>Pseudomonadota</taxon>
        <taxon>Alphaproteobacteria</taxon>
        <taxon>Sphingomonadales</taxon>
        <taxon>Sphingomonadaceae</taxon>
        <taxon>Sphingopyxis</taxon>
        <taxon>environmental samples</taxon>
    </lineage>
</organism>
<dbReference type="GO" id="GO:0016780">
    <property type="term" value="F:phosphotransferase activity, for other substituted phosphate groups"/>
    <property type="evidence" value="ECO:0007669"/>
    <property type="project" value="InterPro"/>
</dbReference>
<feature type="transmembrane region" description="Helical" evidence="3">
    <location>
        <begin position="177"/>
        <end position="198"/>
    </location>
</feature>
<evidence type="ECO:0000256" key="2">
    <source>
        <dbReference type="RuleBase" id="RU003750"/>
    </source>
</evidence>
<sequence length="367" mass="41067">MTDAKPLPALTPIGENSTPIWGMTNAERLRRLARAEGLPEQGGASDARLYVNLDYVFDPVWLRHIVTLPGTVVMDGGNLVMAHLIGGLGPEDVAQHRGALTIIDYRDNPQIYNRQLRKLDCPFIERLTPETRRAIERKSYFGAYKGVTDLLTKYLWPELALWLTRGAASIGMTPNMVTAIGAALCVYATYLFAYGHYWTGMLAGFVFMVLDTVDGKLARCTITSSKWGNVADHGVDLIHPPFWWYFWGVGLGAWGLALPGQAFLWVMIAVVAGYVLQRVVEGLFIKDFGMDIHVWQRFDSRFRLITARRNPNIAILFFATLAGRPDIGLIALAWWTVISLIVHAVRLVQAYAVKRSGRPITSWMEEA</sequence>
<feature type="transmembrane region" description="Helical" evidence="3">
    <location>
        <begin position="327"/>
        <end position="348"/>
    </location>
</feature>
<dbReference type="Gene3D" id="1.20.120.1760">
    <property type="match status" value="1"/>
</dbReference>
<dbReference type="InterPro" id="IPR043130">
    <property type="entry name" value="CDP-OH_PTrfase_TM_dom"/>
</dbReference>
<evidence type="ECO:0000313" key="4">
    <source>
        <dbReference type="EMBL" id="SBV33886.1"/>
    </source>
</evidence>
<dbReference type="KEGG" id="sphu:SPPYR_2766"/>
<dbReference type="EMBL" id="LT598653">
    <property type="protein sequence ID" value="SBV33886.1"/>
    <property type="molecule type" value="Genomic_DNA"/>
</dbReference>
<reference evidence="4" key="1">
    <citation type="submission" date="2016-03" db="EMBL/GenBank/DDBJ databases">
        <authorList>
            <person name="Ploux O."/>
        </authorList>
    </citation>
    <scope>NUCLEOTIDE SEQUENCE</scope>
    <source>
        <strain evidence="4">UC10</strain>
    </source>
</reference>
<comment type="similarity">
    <text evidence="2">Belongs to the CDP-alcohol phosphatidyltransferase class-I family.</text>
</comment>
<dbReference type="GO" id="GO:0016020">
    <property type="term" value="C:membrane"/>
    <property type="evidence" value="ECO:0007669"/>
    <property type="project" value="InterPro"/>
</dbReference>
<keyword evidence="3" id="KW-1133">Transmembrane helix</keyword>
<evidence type="ECO:0000256" key="3">
    <source>
        <dbReference type="SAM" id="Phobius"/>
    </source>
</evidence>
<dbReference type="Pfam" id="PF01066">
    <property type="entry name" value="CDP-OH_P_transf"/>
    <property type="match status" value="1"/>
</dbReference>
<keyword evidence="3" id="KW-0472">Membrane</keyword>